<protein>
    <submittedName>
        <fullName evidence="2">Uncharacterized protein</fullName>
    </submittedName>
</protein>
<feature type="region of interest" description="Disordered" evidence="1">
    <location>
        <begin position="1"/>
        <end position="22"/>
    </location>
</feature>
<dbReference type="AlphaFoldDB" id="A0A165BPY0"/>
<dbReference type="InParanoid" id="A0A165BPY0"/>
<proteinExistence type="predicted"/>
<name>A0A165BPY0_EXIGL</name>
<gene>
    <name evidence="2" type="ORF">EXIGLDRAFT_395054</name>
</gene>
<keyword evidence="3" id="KW-1185">Reference proteome</keyword>
<dbReference type="EMBL" id="KV426425">
    <property type="protein sequence ID" value="KZV81037.1"/>
    <property type="molecule type" value="Genomic_DNA"/>
</dbReference>
<evidence type="ECO:0000256" key="1">
    <source>
        <dbReference type="SAM" id="MobiDB-lite"/>
    </source>
</evidence>
<organism evidence="2 3">
    <name type="scientific">Exidia glandulosa HHB12029</name>
    <dbReference type="NCBI Taxonomy" id="1314781"/>
    <lineage>
        <taxon>Eukaryota</taxon>
        <taxon>Fungi</taxon>
        <taxon>Dikarya</taxon>
        <taxon>Basidiomycota</taxon>
        <taxon>Agaricomycotina</taxon>
        <taxon>Agaricomycetes</taxon>
        <taxon>Auriculariales</taxon>
        <taxon>Exidiaceae</taxon>
        <taxon>Exidia</taxon>
    </lineage>
</organism>
<dbReference type="Proteomes" id="UP000077266">
    <property type="component" value="Unassembled WGS sequence"/>
</dbReference>
<evidence type="ECO:0000313" key="2">
    <source>
        <dbReference type="EMBL" id="KZV81037.1"/>
    </source>
</evidence>
<sequence>MVTPPARLHQLRGQSRLLGRTAKERSRETCVRDVVAYLVLRPRCSQPVVLQKSVWRTSRHRLQRADPLNPDPTPDRTCLTCKTGPRLFAALTWTHAASGVAILGILPINGPNIHFAFFHWQSPCRSLRNSRLARWICTSSSHEVSEAFSYANRR</sequence>
<reference evidence="2 3" key="1">
    <citation type="journal article" date="2016" name="Mol. Biol. Evol.">
        <title>Comparative Genomics of Early-Diverging Mushroom-Forming Fungi Provides Insights into the Origins of Lignocellulose Decay Capabilities.</title>
        <authorList>
            <person name="Nagy L.G."/>
            <person name="Riley R."/>
            <person name="Tritt A."/>
            <person name="Adam C."/>
            <person name="Daum C."/>
            <person name="Floudas D."/>
            <person name="Sun H."/>
            <person name="Yadav J.S."/>
            <person name="Pangilinan J."/>
            <person name="Larsson K.H."/>
            <person name="Matsuura K."/>
            <person name="Barry K."/>
            <person name="Labutti K."/>
            <person name="Kuo R."/>
            <person name="Ohm R.A."/>
            <person name="Bhattacharya S.S."/>
            <person name="Shirouzu T."/>
            <person name="Yoshinaga Y."/>
            <person name="Martin F.M."/>
            <person name="Grigoriev I.V."/>
            <person name="Hibbett D.S."/>
        </authorList>
    </citation>
    <scope>NUCLEOTIDE SEQUENCE [LARGE SCALE GENOMIC DNA]</scope>
    <source>
        <strain evidence="2 3">HHB12029</strain>
    </source>
</reference>
<accession>A0A165BPY0</accession>
<evidence type="ECO:0000313" key="3">
    <source>
        <dbReference type="Proteomes" id="UP000077266"/>
    </source>
</evidence>